<evidence type="ECO:0000313" key="3">
    <source>
        <dbReference type="EMBL" id="MCG7937512.1"/>
    </source>
</evidence>
<protein>
    <submittedName>
        <fullName evidence="3">DNA repair exonuclease</fullName>
    </submittedName>
</protein>
<proteinExistence type="predicted"/>
<accession>A0A9E4K0S0</accession>
<dbReference type="Proteomes" id="UP000886687">
    <property type="component" value="Unassembled WGS sequence"/>
</dbReference>
<sequence>MWKFIHAADIHLDSSLHGLERYEWAPVEEIRSATRRAFDNLIELAIDEEVAFVLLVGDLYDGDWKDYNTGLYFVERMGRLREAGIRVFIVAGNHDAASQITKHLRLPDNVTLFSTKKPGRVVLEDLNVAIYGQGFATRAVTDDLSEAYPQGDPQLFNIGLLHTCLDGKPGHEPYAPCSVDGLRSKGYQYWALGHVHNREEVSQDPWIVFPGNIQGRHIREIGPKGCTLVMVENGEIAEVEHRDLDVMRWSLCELDVSAYETIDDIYEQVREGLQSALDSAEGRPVAVRMVLQGACSAHSTLHADRERWIQEYRALATGLGGSGIWLEKVSIKTSPSVSVDEVLERDDALSGLLRAIRDVELDASALDDLADEISSLRQKLPAELLGGDDPYDPTKPEILKDTLEDIKELLVNRLLTTEKGA</sequence>
<comment type="caution">
    <text evidence="3">The sequence shown here is derived from an EMBL/GenBank/DDBJ whole genome shotgun (WGS) entry which is preliminary data.</text>
</comment>
<dbReference type="EMBL" id="JAEPDI010000001">
    <property type="protein sequence ID" value="MCG7937512.1"/>
    <property type="molecule type" value="Genomic_DNA"/>
</dbReference>
<dbReference type="InterPro" id="IPR029052">
    <property type="entry name" value="Metallo-depent_PP-like"/>
</dbReference>
<dbReference type="Gene3D" id="3.60.21.10">
    <property type="match status" value="1"/>
</dbReference>
<reference evidence="3" key="1">
    <citation type="journal article" date="2021" name="Proc. Natl. Acad. Sci. U.S.A.">
        <title>Global biogeography of chemosynthetic symbionts reveals both localized and globally distributed symbiont groups. .</title>
        <authorList>
            <person name="Osvatic J.T."/>
            <person name="Wilkins L.G.E."/>
            <person name="Leibrecht L."/>
            <person name="Leray M."/>
            <person name="Zauner S."/>
            <person name="Polzin J."/>
            <person name="Camacho Y."/>
            <person name="Gros O."/>
            <person name="van Gils J.A."/>
            <person name="Eisen J.A."/>
            <person name="Petersen J.M."/>
            <person name="Yuen B."/>
        </authorList>
    </citation>
    <scope>NUCLEOTIDE SEQUENCE</scope>
    <source>
        <strain evidence="3">MAGL173</strain>
    </source>
</reference>
<feature type="domain" description="Calcineurin-like phosphoesterase" evidence="2">
    <location>
        <begin position="3"/>
        <end position="196"/>
    </location>
</feature>
<dbReference type="InterPro" id="IPR050535">
    <property type="entry name" value="DNA_Repair-Maintenance_Comp"/>
</dbReference>
<dbReference type="Pfam" id="PF00149">
    <property type="entry name" value="Metallophos"/>
    <property type="match status" value="1"/>
</dbReference>
<dbReference type="SUPFAM" id="SSF56300">
    <property type="entry name" value="Metallo-dependent phosphatases"/>
    <property type="match status" value="1"/>
</dbReference>
<keyword evidence="1" id="KW-0378">Hydrolase</keyword>
<dbReference type="InterPro" id="IPR041796">
    <property type="entry name" value="Mre11_N"/>
</dbReference>
<evidence type="ECO:0000313" key="4">
    <source>
        <dbReference type="Proteomes" id="UP000886687"/>
    </source>
</evidence>
<dbReference type="PIRSF" id="PIRSF033091">
    <property type="entry name" value="Pesterase_YhaO"/>
    <property type="match status" value="1"/>
</dbReference>
<evidence type="ECO:0000256" key="1">
    <source>
        <dbReference type="ARBA" id="ARBA00022801"/>
    </source>
</evidence>
<evidence type="ECO:0000259" key="2">
    <source>
        <dbReference type="Pfam" id="PF00149"/>
    </source>
</evidence>
<keyword evidence="3" id="KW-0540">Nuclease</keyword>
<dbReference type="InterPro" id="IPR004843">
    <property type="entry name" value="Calcineurin-like_PHP"/>
</dbReference>
<dbReference type="CDD" id="cd00840">
    <property type="entry name" value="MPP_Mre11_N"/>
    <property type="match status" value="1"/>
</dbReference>
<dbReference type="AlphaFoldDB" id="A0A9E4K0S0"/>
<dbReference type="PANTHER" id="PTHR30337">
    <property type="entry name" value="COMPONENT OF ATP-DEPENDENT DSDNA EXONUCLEASE"/>
    <property type="match status" value="1"/>
</dbReference>
<dbReference type="GO" id="GO:0004527">
    <property type="term" value="F:exonuclease activity"/>
    <property type="evidence" value="ECO:0007669"/>
    <property type="project" value="UniProtKB-KW"/>
</dbReference>
<keyword evidence="3" id="KW-0269">Exonuclease</keyword>
<dbReference type="PANTHER" id="PTHR30337:SF7">
    <property type="entry name" value="PHOSPHOESTERASE"/>
    <property type="match status" value="1"/>
</dbReference>
<name>A0A9E4K0S0_9GAMM</name>
<gene>
    <name evidence="3" type="ORF">JAZ04_01455</name>
</gene>
<dbReference type="InterPro" id="IPR014576">
    <property type="entry name" value="Pesterase_YhaO"/>
</dbReference>
<organism evidence="3 4">
    <name type="scientific">Candidatus Thiodiazotropha lotti</name>
    <dbReference type="NCBI Taxonomy" id="2792787"/>
    <lineage>
        <taxon>Bacteria</taxon>
        <taxon>Pseudomonadati</taxon>
        <taxon>Pseudomonadota</taxon>
        <taxon>Gammaproteobacteria</taxon>
        <taxon>Chromatiales</taxon>
        <taxon>Sedimenticolaceae</taxon>
        <taxon>Candidatus Thiodiazotropha</taxon>
    </lineage>
</organism>